<dbReference type="InterPro" id="IPR046233">
    <property type="entry name" value="DUF6266"/>
</dbReference>
<dbReference type="OrthoDB" id="821958at2"/>
<dbReference type="Proteomes" id="UP000320300">
    <property type="component" value="Unassembled WGS sequence"/>
</dbReference>
<sequence>MGKLINGINGPIKGKVGPTHGSSRNGNPYIKGPHKKRTTKISKKEKGNRTRFNTAQFWLKPLLDFVREGFKGFTYKPASQGHAAAKSYLLTHAVEGDAPEFTVNPALAKVSYGSLPLPENMKVEKYAEQEIKFSWDKDWSDALAKGAHYADQAMLLAYDIEHKKAFMSIFGEFRKSGEQILRVSYYKKSKIYTNGGTFHCYLAFVAADRSRQSDSEYLGTITFS</sequence>
<organism evidence="2 3">
    <name type="scientific">Pedobacter westerhofensis</name>
    <dbReference type="NCBI Taxonomy" id="425512"/>
    <lineage>
        <taxon>Bacteria</taxon>
        <taxon>Pseudomonadati</taxon>
        <taxon>Bacteroidota</taxon>
        <taxon>Sphingobacteriia</taxon>
        <taxon>Sphingobacteriales</taxon>
        <taxon>Sphingobacteriaceae</taxon>
        <taxon>Pedobacter</taxon>
    </lineage>
</organism>
<dbReference type="RefSeq" id="WP_142528045.1">
    <property type="nucleotide sequence ID" value="NZ_CBCSJO010000001.1"/>
</dbReference>
<accession>A0A521CZE3</accession>
<proteinExistence type="predicted"/>
<reference evidence="2 3" key="1">
    <citation type="submission" date="2017-05" db="EMBL/GenBank/DDBJ databases">
        <authorList>
            <person name="Varghese N."/>
            <person name="Submissions S."/>
        </authorList>
    </citation>
    <scope>NUCLEOTIDE SEQUENCE [LARGE SCALE GENOMIC DNA]</scope>
    <source>
        <strain evidence="2 3">DSM 19036</strain>
    </source>
</reference>
<dbReference type="AlphaFoldDB" id="A0A521CZE3"/>
<dbReference type="EMBL" id="FXTN01000004">
    <property type="protein sequence ID" value="SMO64778.1"/>
    <property type="molecule type" value="Genomic_DNA"/>
</dbReference>
<keyword evidence="3" id="KW-1185">Reference proteome</keyword>
<evidence type="ECO:0000313" key="2">
    <source>
        <dbReference type="EMBL" id="SMO64778.1"/>
    </source>
</evidence>
<dbReference type="Pfam" id="PF19781">
    <property type="entry name" value="DUF6266"/>
    <property type="match status" value="1"/>
</dbReference>
<gene>
    <name evidence="2" type="ORF">SAMN06265348_104353</name>
</gene>
<evidence type="ECO:0000313" key="3">
    <source>
        <dbReference type="Proteomes" id="UP000320300"/>
    </source>
</evidence>
<protein>
    <submittedName>
        <fullName evidence="2">Uncharacterized protein</fullName>
    </submittedName>
</protein>
<feature type="region of interest" description="Disordered" evidence="1">
    <location>
        <begin position="1"/>
        <end position="46"/>
    </location>
</feature>
<feature type="compositionally biased region" description="Basic residues" evidence="1">
    <location>
        <begin position="32"/>
        <end position="41"/>
    </location>
</feature>
<evidence type="ECO:0000256" key="1">
    <source>
        <dbReference type="SAM" id="MobiDB-lite"/>
    </source>
</evidence>
<name>A0A521CZE3_9SPHI</name>